<comment type="caution">
    <text evidence="2">The sequence shown here is derived from an EMBL/GenBank/DDBJ whole genome shotgun (WGS) entry which is preliminary data.</text>
</comment>
<dbReference type="PROSITE" id="PS51257">
    <property type="entry name" value="PROKAR_LIPOPROTEIN"/>
    <property type="match status" value="1"/>
</dbReference>
<evidence type="ECO:0000313" key="2">
    <source>
        <dbReference type="EMBL" id="MFD2598812.1"/>
    </source>
</evidence>
<name>A0ABW5NIF7_9SPHI</name>
<dbReference type="InterPro" id="IPR045497">
    <property type="entry name" value="DUF6438"/>
</dbReference>
<organism evidence="2 3">
    <name type="scientific">Sphingobacterium corticis</name>
    <dbReference type="NCBI Taxonomy" id="1812823"/>
    <lineage>
        <taxon>Bacteria</taxon>
        <taxon>Pseudomonadati</taxon>
        <taxon>Bacteroidota</taxon>
        <taxon>Sphingobacteriia</taxon>
        <taxon>Sphingobacteriales</taxon>
        <taxon>Sphingobacteriaceae</taxon>
        <taxon>Sphingobacterium</taxon>
    </lineage>
</organism>
<keyword evidence="3" id="KW-1185">Reference proteome</keyword>
<evidence type="ECO:0000259" key="1">
    <source>
        <dbReference type="Pfam" id="PF20033"/>
    </source>
</evidence>
<sequence length="158" mass="17838">MKNFLLGLLLIGLLFTSCGTTRKLSDRKSNITSISFERTPCFGTCPVYTIQIDKNCEATLQVENHVTNKNAGRYHTNLPEKEWLKLSSKLEKMNFEELDSNYGNHQISDLPTANTAIAYKNGGTKEVKDYGARGTEALSAFYLHMDSLVNHLDWELTK</sequence>
<dbReference type="EMBL" id="JBHUMA010000006">
    <property type="protein sequence ID" value="MFD2598812.1"/>
    <property type="molecule type" value="Genomic_DNA"/>
</dbReference>
<protein>
    <submittedName>
        <fullName evidence="2">DUF6438 domain-containing protein</fullName>
    </submittedName>
</protein>
<reference evidence="3" key="1">
    <citation type="journal article" date="2019" name="Int. J. Syst. Evol. Microbiol.">
        <title>The Global Catalogue of Microorganisms (GCM) 10K type strain sequencing project: providing services to taxonomists for standard genome sequencing and annotation.</title>
        <authorList>
            <consortium name="The Broad Institute Genomics Platform"/>
            <consortium name="The Broad Institute Genome Sequencing Center for Infectious Disease"/>
            <person name="Wu L."/>
            <person name="Ma J."/>
        </authorList>
    </citation>
    <scope>NUCLEOTIDE SEQUENCE [LARGE SCALE GENOMIC DNA]</scope>
    <source>
        <strain evidence="3">KCTC 42248</strain>
    </source>
</reference>
<dbReference type="Pfam" id="PF20033">
    <property type="entry name" value="DUF6438"/>
    <property type="match status" value="1"/>
</dbReference>
<dbReference type="RefSeq" id="WP_380868943.1">
    <property type="nucleotide sequence ID" value="NZ_JBHUMA010000006.1"/>
</dbReference>
<feature type="domain" description="DUF6438" evidence="1">
    <location>
        <begin position="33"/>
        <end position="148"/>
    </location>
</feature>
<accession>A0ABW5NIF7</accession>
<dbReference type="Proteomes" id="UP001597393">
    <property type="component" value="Unassembled WGS sequence"/>
</dbReference>
<proteinExistence type="predicted"/>
<gene>
    <name evidence="2" type="ORF">ACFSQ3_07590</name>
</gene>
<evidence type="ECO:0000313" key="3">
    <source>
        <dbReference type="Proteomes" id="UP001597393"/>
    </source>
</evidence>